<evidence type="ECO:0000313" key="1">
    <source>
        <dbReference type="EMBL" id="CAG8517746.1"/>
    </source>
</evidence>
<organism evidence="1 2">
    <name type="scientific">Cetraspora pellucida</name>
    <dbReference type="NCBI Taxonomy" id="1433469"/>
    <lineage>
        <taxon>Eukaryota</taxon>
        <taxon>Fungi</taxon>
        <taxon>Fungi incertae sedis</taxon>
        <taxon>Mucoromycota</taxon>
        <taxon>Glomeromycotina</taxon>
        <taxon>Glomeromycetes</taxon>
        <taxon>Diversisporales</taxon>
        <taxon>Gigasporaceae</taxon>
        <taxon>Cetraspora</taxon>
    </lineage>
</organism>
<evidence type="ECO:0000313" key="2">
    <source>
        <dbReference type="Proteomes" id="UP000789366"/>
    </source>
</evidence>
<proteinExistence type="predicted"/>
<accession>A0ACA9L9A2</accession>
<reference evidence="1" key="1">
    <citation type="submission" date="2021-06" db="EMBL/GenBank/DDBJ databases">
        <authorList>
            <person name="Kallberg Y."/>
            <person name="Tangrot J."/>
            <person name="Rosling A."/>
        </authorList>
    </citation>
    <scope>NUCLEOTIDE SEQUENCE</scope>
    <source>
        <strain evidence="1">28 12/20/2015</strain>
    </source>
</reference>
<dbReference type="EMBL" id="CAJVPW010003052">
    <property type="protein sequence ID" value="CAG8517746.1"/>
    <property type="molecule type" value="Genomic_DNA"/>
</dbReference>
<name>A0ACA9L9A2_9GLOM</name>
<keyword evidence="2" id="KW-1185">Reference proteome</keyword>
<sequence>MSTRQHSSLTAAPKCSLCETKEKNPHLTYNELANIYQIGRSTVSDILKEKTRWLSISDAEQEKKNIDGNILKEKAKFFAKKLNINDFSQSEGWLSGFKKRNGLRSFKKHGESASAPSKESMDNDRANLQQLLQEDMQIDYNQNDIENILNDEEDDLENLIAQLSENDLLNAHEYICVEDTEIEGSLTDDDILKAVADENEDEIEQPSSEIKEKVSCTKAEIALDTILRFLYEQDEEFGEVEKDAKILRRLHRRVRLLCIKNLKQVEISRYFVNE</sequence>
<dbReference type="Proteomes" id="UP000789366">
    <property type="component" value="Unassembled WGS sequence"/>
</dbReference>
<protein>
    <submittedName>
        <fullName evidence="1">11483_t:CDS:1</fullName>
    </submittedName>
</protein>
<comment type="caution">
    <text evidence="1">The sequence shown here is derived from an EMBL/GenBank/DDBJ whole genome shotgun (WGS) entry which is preliminary data.</text>
</comment>
<gene>
    <name evidence="1" type="ORF">SPELUC_LOCUS3785</name>
</gene>